<organism evidence="2 3">
    <name type="scientific">Sphingomonas hengshuiensis</name>
    <dbReference type="NCBI Taxonomy" id="1609977"/>
    <lineage>
        <taxon>Bacteria</taxon>
        <taxon>Pseudomonadati</taxon>
        <taxon>Pseudomonadota</taxon>
        <taxon>Alphaproteobacteria</taxon>
        <taxon>Sphingomonadales</taxon>
        <taxon>Sphingomonadaceae</taxon>
        <taxon>Sphingomonas</taxon>
    </lineage>
</organism>
<accession>A0A2W4Z4H8</accession>
<keyword evidence="2" id="KW-0378">Hydrolase</keyword>
<evidence type="ECO:0000313" key="3">
    <source>
        <dbReference type="Proteomes" id="UP000248614"/>
    </source>
</evidence>
<proteinExistence type="predicted"/>
<evidence type="ECO:0000259" key="1">
    <source>
        <dbReference type="Pfam" id="PF12706"/>
    </source>
</evidence>
<protein>
    <submittedName>
        <fullName evidence="2">Zn-dependent hydrolase</fullName>
    </submittedName>
</protein>
<dbReference type="PANTHER" id="PTHR15032:SF4">
    <property type="entry name" value="N-ACYL-PHOSPHATIDYLETHANOLAMINE-HYDROLYZING PHOSPHOLIPASE D"/>
    <property type="match status" value="1"/>
</dbReference>
<reference evidence="2 3" key="1">
    <citation type="submission" date="2017-08" db="EMBL/GenBank/DDBJ databases">
        <title>Infants hospitalized years apart are colonized by the same room-sourced microbial strains.</title>
        <authorList>
            <person name="Brooks B."/>
            <person name="Olm M.R."/>
            <person name="Firek B.A."/>
            <person name="Baker R."/>
            <person name="Thomas B.C."/>
            <person name="Morowitz M.J."/>
            <person name="Banfield J.F."/>
        </authorList>
    </citation>
    <scope>NUCLEOTIDE SEQUENCE [LARGE SCALE GENOMIC DNA]</scope>
    <source>
        <strain evidence="2">S2_018_000_R3_110</strain>
    </source>
</reference>
<dbReference type="Proteomes" id="UP000248614">
    <property type="component" value="Unassembled WGS sequence"/>
</dbReference>
<dbReference type="PANTHER" id="PTHR15032">
    <property type="entry name" value="N-ACYL-PHOSPHATIDYLETHANOLAMINE-HYDROLYZING PHOSPHOLIPASE D"/>
    <property type="match status" value="1"/>
</dbReference>
<sequence length="397" mass="42912">MGRAFRFIGWVLIWIVAALCLAAVIVPRFLDRIYYRGVAGDHFDGARFFNPGGDDTGAAPGGSRGGFLWRQATGSDGRPDWPAQVPVTPAMPAELLPAATLRPRDPARTPMRVTWVGHASVLVQVPGLNILTDPVWSDRAGPFGFGPKRVAAPGIALADLPRIDLILISHNHYDHLDLATLKKLYDRDRPAIVTSLGNDAILRSAGMTATALDWRQAERVGGATVHVVRNHHWSSRWFVDRNRALWSAFVVELPGGNLFFAGDTGMGDGNWVREAAALGPIRLALIPIGAFRFQPGQMASGAHIGPVDALDVFRRLGASWGMAIHWGTFRLSYEGWATPPRLLSAAKRCAGQGTRRFGAVPIGRPVDIAPMTAPPPPTFDRAAILRCLATGEGDALR</sequence>
<dbReference type="Gene3D" id="3.60.15.10">
    <property type="entry name" value="Ribonuclease Z/Hydroxyacylglutathione hydrolase-like"/>
    <property type="match status" value="1"/>
</dbReference>
<evidence type="ECO:0000313" key="2">
    <source>
        <dbReference type="EMBL" id="PZO77173.1"/>
    </source>
</evidence>
<dbReference type="GO" id="GO:0005737">
    <property type="term" value="C:cytoplasm"/>
    <property type="evidence" value="ECO:0007669"/>
    <property type="project" value="TreeGrafter"/>
</dbReference>
<gene>
    <name evidence="2" type="ORF">DI632_09565</name>
</gene>
<dbReference type="GO" id="GO:0016787">
    <property type="term" value="F:hydrolase activity"/>
    <property type="evidence" value="ECO:0007669"/>
    <property type="project" value="UniProtKB-KW"/>
</dbReference>
<comment type="caution">
    <text evidence="2">The sequence shown here is derived from an EMBL/GenBank/DDBJ whole genome shotgun (WGS) entry which is preliminary data.</text>
</comment>
<dbReference type="SUPFAM" id="SSF56281">
    <property type="entry name" value="Metallo-hydrolase/oxidoreductase"/>
    <property type="match status" value="1"/>
</dbReference>
<dbReference type="InterPro" id="IPR036866">
    <property type="entry name" value="RibonucZ/Hydroxyglut_hydro"/>
</dbReference>
<dbReference type="EMBL" id="QFNF01000023">
    <property type="protein sequence ID" value="PZO77173.1"/>
    <property type="molecule type" value="Genomic_DNA"/>
</dbReference>
<feature type="domain" description="Metallo-beta-lactamase" evidence="1">
    <location>
        <begin position="129"/>
        <end position="326"/>
    </location>
</feature>
<dbReference type="InterPro" id="IPR001279">
    <property type="entry name" value="Metallo-B-lactamas"/>
</dbReference>
<dbReference type="AlphaFoldDB" id="A0A2W4Z4H8"/>
<name>A0A2W4Z4H8_9SPHN</name>
<dbReference type="Pfam" id="PF12706">
    <property type="entry name" value="Lactamase_B_2"/>
    <property type="match status" value="1"/>
</dbReference>